<feature type="region of interest" description="Disordered" evidence="1">
    <location>
        <begin position="61"/>
        <end position="104"/>
    </location>
</feature>
<proteinExistence type="predicted"/>
<dbReference type="EMBL" id="JAHQIW010003573">
    <property type="protein sequence ID" value="KAJ1359207.1"/>
    <property type="molecule type" value="Genomic_DNA"/>
</dbReference>
<dbReference type="Proteomes" id="UP001196413">
    <property type="component" value="Unassembled WGS sequence"/>
</dbReference>
<evidence type="ECO:0000256" key="1">
    <source>
        <dbReference type="SAM" id="MobiDB-lite"/>
    </source>
</evidence>
<comment type="caution">
    <text evidence="2">The sequence shown here is derived from an EMBL/GenBank/DDBJ whole genome shotgun (WGS) entry which is preliminary data.</text>
</comment>
<name>A0AAD5MIM6_PARTN</name>
<organism evidence="2 3">
    <name type="scientific">Parelaphostrongylus tenuis</name>
    <name type="common">Meningeal worm</name>
    <dbReference type="NCBI Taxonomy" id="148309"/>
    <lineage>
        <taxon>Eukaryota</taxon>
        <taxon>Metazoa</taxon>
        <taxon>Ecdysozoa</taxon>
        <taxon>Nematoda</taxon>
        <taxon>Chromadorea</taxon>
        <taxon>Rhabditida</taxon>
        <taxon>Rhabditina</taxon>
        <taxon>Rhabditomorpha</taxon>
        <taxon>Strongyloidea</taxon>
        <taxon>Metastrongylidae</taxon>
        <taxon>Parelaphostrongylus</taxon>
    </lineage>
</organism>
<keyword evidence="3" id="KW-1185">Reference proteome</keyword>
<evidence type="ECO:0000313" key="3">
    <source>
        <dbReference type="Proteomes" id="UP001196413"/>
    </source>
</evidence>
<sequence>MTLSGVVAAIGKKKNEALKNVKFYRRQLLSLYYIAVTGSDADNLVFTHQNALQMLTLQPISASLRADPGPAQRRYPSRSRRSRKSGLEEGDGRRKPEEHRKNDK</sequence>
<feature type="compositionally biased region" description="Basic residues" evidence="1">
    <location>
        <begin position="75"/>
        <end position="84"/>
    </location>
</feature>
<feature type="compositionally biased region" description="Basic and acidic residues" evidence="1">
    <location>
        <begin position="85"/>
        <end position="104"/>
    </location>
</feature>
<accession>A0AAD5MIM6</accession>
<protein>
    <submittedName>
        <fullName evidence="2">Uncharacterized protein</fullName>
    </submittedName>
</protein>
<dbReference type="AlphaFoldDB" id="A0AAD5MIM6"/>
<gene>
    <name evidence="2" type="ORF">KIN20_017893</name>
</gene>
<evidence type="ECO:0000313" key="2">
    <source>
        <dbReference type="EMBL" id="KAJ1359207.1"/>
    </source>
</evidence>
<reference evidence="2" key="1">
    <citation type="submission" date="2021-06" db="EMBL/GenBank/DDBJ databases">
        <title>Parelaphostrongylus tenuis whole genome reference sequence.</title>
        <authorList>
            <person name="Garwood T.J."/>
            <person name="Larsen P.A."/>
            <person name="Fountain-Jones N.M."/>
            <person name="Garbe J.R."/>
            <person name="Macchietto M.G."/>
            <person name="Kania S.A."/>
            <person name="Gerhold R.W."/>
            <person name="Richards J.E."/>
            <person name="Wolf T.M."/>
        </authorList>
    </citation>
    <scope>NUCLEOTIDE SEQUENCE</scope>
    <source>
        <strain evidence="2">MNPRO001-30</strain>
        <tissue evidence="2">Meninges</tissue>
    </source>
</reference>